<dbReference type="Pfam" id="PF07702">
    <property type="entry name" value="UTRA"/>
    <property type="match status" value="1"/>
</dbReference>
<dbReference type="PANTHER" id="PTHR44846:SF16">
    <property type="entry name" value="TRANSCRIPTIONAL REGULATOR PHNF-RELATED"/>
    <property type="match status" value="1"/>
</dbReference>
<dbReference type="PROSITE" id="PS50949">
    <property type="entry name" value="HTH_GNTR"/>
    <property type="match status" value="1"/>
</dbReference>
<dbReference type="InterPro" id="IPR028978">
    <property type="entry name" value="Chorismate_lyase_/UTRA_dom_sf"/>
</dbReference>
<keyword evidence="2" id="KW-0238">DNA-binding</keyword>
<dbReference type="SUPFAM" id="SSF64288">
    <property type="entry name" value="Chorismate lyase-like"/>
    <property type="match status" value="1"/>
</dbReference>
<evidence type="ECO:0000313" key="6">
    <source>
        <dbReference type="Proteomes" id="UP000048926"/>
    </source>
</evidence>
<gene>
    <name evidence="5" type="primary">yurK</name>
    <name evidence="5" type="ORF">LAL4801_02378</name>
</gene>
<keyword evidence="6" id="KW-1185">Reference proteome</keyword>
<organism evidence="5 6">
    <name type="scientific">Roseibium aggregatum</name>
    <dbReference type="NCBI Taxonomy" id="187304"/>
    <lineage>
        <taxon>Bacteria</taxon>
        <taxon>Pseudomonadati</taxon>
        <taxon>Pseudomonadota</taxon>
        <taxon>Alphaproteobacteria</taxon>
        <taxon>Hyphomicrobiales</taxon>
        <taxon>Stappiaceae</taxon>
        <taxon>Roseibium</taxon>
    </lineage>
</organism>
<dbReference type="RefSeq" id="WP_023003131.1">
    <property type="nucleotide sequence ID" value="NZ_CP045622.1"/>
</dbReference>
<dbReference type="PANTHER" id="PTHR44846">
    <property type="entry name" value="MANNOSYL-D-GLYCERATE TRANSPORT/METABOLISM SYSTEM REPRESSOR MNGR-RELATED"/>
    <property type="match status" value="1"/>
</dbReference>
<evidence type="ECO:0000313" key="5">
    <source>
        <dbReference type="EMBL" id="CTQ43936.1"/>
    </source>
</evidence>
<dbReference type="InterPro" id="IPR036390">
    <property type="entry name" value="WH_DNA-bd_sf"/>
</dbReference>
<dbReference type="CDD" id="cd07377">
    <property type="entry name" value="WHTH_GntR"/>
    <property type="match status" value="1"/>
</dbReference>
<dbReference type="KEGG" id="lagg:B0E33_17580"/>
<dbReference type="GO" id="GO:0003677">
    <property type="term" value="F:DNA binding"/>
    <property type="evidence" value="ECO:0007669"/>
    <property type="project" value="UniProtKB-KW"/>
</dbReference>
<keyword evidence="3" id="KW-0804">Transcription</keyword>
<dbReference type="SMART" id="SM00866">
    <property type="entry name" value="UTRA"/>
    <property type="match status" value="1"/>
</dbReference>
<dbReference type="InterPro" id="IPR000524">
    <property type="entry name" value="Tscrpt_reg_HTH_GntR"/>
</dbReference>
<feature type="domain" description="HTH gntR-type" evidence="4">
    <location>
        <begin position="6"/>
        <end position="74"/>
    </location>
</feature>
<dbReference type="InterPro" id="IPR050679">
    <property type="entry name" value="Bact_HTH_transcr_reg"/>
</dbReference>
<dbReference type="InterPro" id="IPR036388">
    <property type="entry name" value="WH-like_DNA-bd_sf"/>
</dbReference>
<protein>
    <submittedName>
        <fullName evidence="5">Putative HTH-type transcriptional regulator YurK</fullName>
    </submittedName>
</protein>
<accession>A0A0M6Y1F6</accession>
<keyword evidence="1" id="KW-0805">Transcription regulation</keyword>
<dbReference type="AlphaFoldDB" id="A0A0M6Y1F6"/>
<reference evidence="6" key="1">
    <citation type="submission" date="2015-07" db="EMBL/GenBank/DDBJ databases">
        <authorList>
            <person name="Rodrigo-Torres Lidia"/>
            <person name="Arahal R.David."/>
        </authorList>
    </citation>
    <scope>NUCLEOTIDE SEQUENCE [LARGE SCALE GENOMIC DNA]</scope>
    <source>
        <strain evidence="6">CECT 4801</strain>
    </source>
</reference>
<dbReference type="SMART" id="SM00345">
    <property type="entry name" value="HTH_GNTR"/>
    <property type="match status" value="1"/>
</dbReference>
<sequence>MALADTNSWTGIREELLRRIHDRIWQPGEQIPHEADLAEEFGCARTTVNRALRDLAESGLVVRKRRAGTRVALNPPQRATLTIPILREEVEALGRTYRHSLLEKDLRPLPPMLHGAFQVTLGADVLFLKTLHFADDRPYAFEERYINLEAAPAARDMTFEDVSANEWLVHNAPYSHGDISFFAVNADKTLSRKLDASTGAALFAMERITWTGPLPITHVRLIFAPGYRMRTEI</sequence>
<dbReference type="Gene3D" id="1.10.10.10">
    <property type="entry name" value="Winged helix-like DNA-binding domain superfamily/Winged helix DNA-binding domain"/>
    <property type="match status" value="1"/>
</dbReference>
<evidence type="ECO:0000259" key="4">
    <source>
        <dbReference type="PROSITE" id="PS50949"/>
    </source>
</evidence>
<name>A0A0M6Y1F6_9HYPH</name>
<dbReference type="GO" id="GO:0003700">
    <property type="term" value="F:DNA-binding transcription factor activity"/>
    <property type="evidence" value="ECO:0007669"/>
    <property type="project" value="InterPro"/>
</dbReference>
<proteinExistence type="predicted"/>
<dbReference type="InterPro" id="IPR011663">
    <property type="entry name" value="UTRA"/>
</dbReference>
<dbReference type="STRING" id="187304.B0E33_17580"/>
<dbReference type="Gene3D" id="3.40.1410.10">
    <property type="entry name" value="Chorismate lyase-like"/>
    <property type="match status" value="1"/>
</dbReference>
<dbReference type="SUPFAM" id="SSF46785">
    <property type="entry name" value="Winged helix' DNA-binding domain"/>
    <property type="match status" value="1"/>
</dbReference>
<dbReference type="Proteomes" id="UP000048926">
    <property type="component" value="Unassembled WGS sequence"/>
</dbReference>
<dbReference type="PRINTS" id="PR00035">
    <property type="entry name" value="HTHGNTR"/>
</dbReference>
<evidence type="ECO:0000256" key="2">
    <source>
        <dbReference type="ARBA" id="ARBA00023125"/>
    </source>
</evidence>
<dbReference type="OrthoDB" id="9808698at2"/>
<evidence type="ECO:0000256" key="3">
    <source>
        <dbReference type="ARBA" id="ARBA00023163"/>
    </source>
</evidence>
<evidence type="ECO:0000256" key="1">
    <source>
        <dbReference type="ARBA" id="ARBA00023015"/>
    </source>
</evidence>
<dbReference type="EMBL" id="CXST01000001">
    <property type="protein sequence ID" value="CTQ43936.1"/>
    <property type="molecule type" value="Genomic_DNA"/>
</dbReference>
<dbReference type="Pfam" id="PF00392">
    <property type="entry name" value="GntR"/>
    <property type="match status" value="1"/>
</dbReference>